<evidence type="ECO:0000256" key="1">
    <source>
        <dbReference type="SAM" id="MobiDB-lite"/>
    </source>
</evidence>
<feature type="region of interest" description="Disordered" evidence="1">
    <location>
        <begin position="121"/>
        <end position="153"/>
    </location>
</feature>
<feature type="region of interest" description="Disordered" evidence="1">
    <location>
        <begin position="77"/>
        <end position="103"/>
    </location>
</feature>
<protein>
    <submittedName>
        <fullName evidence="2">Uncharacterized protein</fullName>
    </submittedName>
</protein>
<feature type="compositionally biased region" description="Polar residues" evidence="1">
    <location>
        <begin position="140"/>
        <end position="153"/>
    </location>
</feature>
<dbReference type="EMBL" id="BJND01000025">
    <property type="protein sequence ID" value="GEC06154.1"/>
    <property type="molecule type" value="Genomic_DNA"/>
</dbReference>
<name>A0A4Y3VGU6_9ACTN</name>
<proteinExistence type="predicted"/>
<gene>
    <name evidence="2" type="ORF">SSP24_38090</name>
</gene>
<reference evidence="2 3" key="1">
    <citation type="submission" date="2019-06" db="EMBL/GenBank/DDBJ databases">
        <title>Whole genome shotgun sequence of Streptomyces spinoverrucosus NBRC 14228.</title>
        <authorList>
            <person name="Hosoyama A."/>
            <person name="Uohara A."/>
            <person name="Ohji S."/>
            <person name="Ichikawa N."/>
        </authorList>
    </citation>
    <scope>NUCLEOTIDE SEQUENCE [LARGE SCALE GENOMIC DNA]</scope>
    <source>
        <strain evidence="2 3">NBRC 14228</strain>
    </source>
</reference>
<comment type="caution">
    <text evidence="2">The sequence shown here is derived from an EMBL/GenBank/DDBJ whole genome shotgun (WGS) entry which is preliminary data.</text>
</comment>
<dbReference type="AlphaFoldDB" id="A0A4Y3VGU6"/>
<keyword evidence="3" id="KW-1185">Reference proteome</keyword>
<sequence length="153" mass="16745">MAGVRPVHPGERLDEGRLARAVLAGEGVHLSGEQLQGHVPQGAYRAEGLGDALERHYRGRPRVGRVGHEGLLDDAARAARRRVPTRRTSTTRQPDKELGCGGTASFTRARDLRRNRTVALTPLAPRRQPVLPGEPAPVQDWTNDTPSRMMTLP</sequence>
<evidence type="ECO:0000313" key="2">
    <source>
        <dbReference type="EMBL" id="GEC06154.1"/>
    </source>
</evidence>
<accession>A0A4Y3VGU6</accession>
<dbReference type="Proteomes" id="UP000317881">
    <property type="component" value="Unassembled WGS sequence"/>
</dbReference>
<organism evidence="2 3">
    <name type="scientific">Streptomyces spinoverrucosus</name>
    <dbReference type="NCBI Taxonomy" id="284043"/>
    <lineage>
        <taxon>Bacteria</taxon>
        <taxon>Bacillati</taxon>
        <taxon>Actinomycetota</taxon>
        <taxon>Actinomycetes</taxon>
        <taxon>Kitasatosporales</taxon>
        <taxon>Streptomycetaceae</taxon>
        <taxon>Streptomyces</taxon>
    </lineage>
</organism>
<evidence type="ECO:0000313" key="3">
    <source>
        <dbReference type="Proteomes" id="UP000317881"/>
    </source>
</evidence>